<keyword evidence="2" id="KW-0418">Kinase</keyword>
<feature type="region of interest" description="Disordered" evidence="1">
    <location>
        <begin position="157"/>
        <end position="226"/>
    </location>
</feature>
<dbReference type="GO" id="GO:0016301">
    <property type="term" value="F:kinase activity"/>
    <property type="evidence" value="ECO:0007669"/>
    <property type="project" value="UniProtKB-KW"/>
</dbReference>
<keyword evidence="2" id="KW-0808">Transferase</keyword>
<evidence type="ECO:0000313" key="2">
    <source>
        <dbReference type="EMBL" id="KAJ1352845.1"/>
    </source>
</evidence>
<reference evidence="2" key="1">
    <citation type="submission" date="2021-06" db="EMBL/GenBank/DDBJ databases">
        <title>Parelaphostrongylus tenuis whole genome reference sequence.</title>
        <authorList>
            <person name="Garwood T.J."/>
            <person name="Larsen P.A."/>
            <person name="Fountain-Jones N.M."/>
            <person name="Garbe J.R."/>
            <person name="Macchietto M.G."/>
            <person name="Kania S.A."/>
            <person name="Gerhold R.W."/>
            <person name="Richards J.E."/>
            <person name="Wolf T.M."/>
        </authorList>
    </citation>
    <scope>NUCLEOTIDE SEQUENCE</scope>
    <source>
        <strain evidence="2">MNPRO001-30</strain>
        <tissue evidence="2">Meninges</tissue>
    </source>
</reference>
<proteinExistence type="predicted"/>
<feature type="compositionally biased region" description="Basic and acidic residues" evidence="1">
    <location>
        <begin position="74"/>
        <end position="85"/>
    </location>
</feature>
<feature type="compositionally biased region" description="Low complexity" evidence="1">
    <location>
        <begin position="97"/>
        <end position="112"/>
    </location>
</feature>
<sequence length="226" mass="24060">MHHFQRPSASSLLKHPFIKKAKKNGILVELIERAKEYRTRTGVSSDSDLDEDSDGGGGTNRWDYPTVRGGSTNERVDAAQRDETVTQRNRPSRPGISGRSPDSMDDSGSPGSTIVKSNATVLAVAEQLRGTALGSVATVNDSSSGVGRVSASYAPTTITVESPPGSPNFNQYSQQHTHSPSSSSHPQDRNRSSGSGGRRRHVPSFQPMENGGRELGGSGGKSSQRE</sequence>
<dbReference type="EMBL" id="JAHQIW010001550">
    <property type="protein sequence ID" value="KAJ1352845.1"/>
    <property type="molecule type" value="Genomic_DNA"/>
</dbReference>
<dbReference type="Proteomes" id="UP001196413">
    <property type="component" value="Unassembled WGS sequence"/>
</dbReference>
<dbReference type="AlphaFoldDB" id="A0AAD5M663"/>
<feature type="compositionally biased region" description="Low complexity" evidence="1">
    <location>
        <begin position="173"/>
        <end position="185"/>
    </location>
</feature>
<organism evidence="2 3">
    <name type="scientific">Parelaphostrongylus tenuis</name>
    <name type="common">Meningeal worm</name>
    <dbReference type="NCBI Taxonomy" id="148309"/>
    <lineage>
        <taxon>Eukaryota</taxon>
        <taxon>Metazoa</taxon>
        <taxon>Ecdysozoa</taxon>
        <taxon>Nematoda</taxon>
        <taxon>Chromadorea</taxon>
        <taxon>Rhabditida</taxon>
        <taxon>Rhabditina</taxon>
        <taxon>Rhabditomorpha</taxon>
        <taxon>Strongyloidea</taxon>
        <taxon>Metastrongylidae</taxon>
        <taxon>Parelaphostrongylus</taxon>
    </lineage>
</organism>
<name>A0AAD5M663_PARTN</name>
<feature type="non-terminal residue" evidence="2">
    <location>
        <position position="226"/>
    </location>
</feature>
<comment type="caution">
    <text evidence="2">The sequence shown here is derived from an EMBL/GenBank/DDBJ whole genome shotgun (WGS) entry which is preliminary data.</text>
</comment>
<keyword evidence="3" id="KW-1185">Reference proteome</keyword>
<accession>A0AAD5M663</accession>
<protein>
    <submittedName>
        <fullName evidence="2">Germinal center kinase 1</fullName>
    </submittedName>
</protein>
<evidence type="ECO:0000313" key="3">
    <source>
        <dbReference type="Proteomes" id="UP001196413"/>
    </source>
</evidence>
<evidence type="ECO:0000256" key="1">
    <source>
        <dbReference type="SAM" id="MobiDB-lite"/>
    </source>
</evidence>
<feature type="region of interest" description="Disordered" evidence="1">
    <location>
        <begin position="37"/>
        <end position="114"/>
    </location>
</feature>
<gene>
    <name evidence="2" type="primary">GCK-1_1</name>
    <name evidence="2" type="ORF">KIN20_009328</name>
</gene>